<dbReference type="InterPro" id="IPR037141">
    <property type="entry name" value="NDT80_DNA-bd_dom_sf"/>
</dbReference>
<feature type="compositionally biased region" description="Basic and acidic residues" evidence="3">
    <location>
        <begin position="56"/>
        <end position="77"/>
    </location>
</feature>
<evidence type="ECO:0000313" key="6">
    <source>
        <dbReference type="Proteomes" id="UP001172155"/>
    </source>
</evidence>
<feature type="compositionally biased region" description="Acidic residues" evidence="3">
    <location>
        <begin position="1"/>
        <end position="11"/>
    </location>
</feature>
<gene>
    <name evidence="5" type="ORF">B0T18DRAFT_357569</name>
</gene>
<feature type="region of interest" description="Disordered" evidence="3">
    <location>
        <begin position="1"/>
        <end position="41"/>
    </location>
</feature>
<name>A0AA40F8Q7_9PEZI</name>
<dbReference type="PROSITE" id="PS51517">
    <property type="entry name" value="NDT80"/>
    <property type="match status" value="1"/>
</dbReference>
<dbReference type="EMBL" id="JAUKUD010000001">
    <property type="protein sequence ID" value="KAK0753260.1"/>
    <property type="molecule type" value="Genomic_DNA"/>
</dbReference>
<dbReference type="PANTHER" id="PTHR35144">
    <property type="entry name" value="MEIOSIS-SPECIFIC TRANSCRIPTION FACTOR NDT80"/>
    <property type="match status" value="1"/>
</dbReference>
<dbReference type="GO" id="GO:0000228">
    <property type="term" value="C:nuclear chromosome"/>
    <property type="evidence" value="ECO:0007669"/>
    <property type="project" value="TreeGrafter"/>
</dbReference>
<protein>
    <recommendedName>
        <fullName evidence="4">NDT80 domain-containing protein</fullName>
    </recommendedName>
</protein>
<dbReference type="Gene3D" id="2.60.40.1390">
    <property type="entry name" value="NDT80 DNA-binding domain"/>
    <property type="match status" value="1"/>
</dbReference>
<dbReference type="Proteomes" id="UP001172155">
    <property type="component" value="Unassembled WGS sequence"/>
</dbReference>
<evidence type="ECO:0000313" key="5">
    <source>
        <dbReference type="EMBL" id="KAK0753260.1"/>
    </source>
</evidence>
<reference evidence="5" key="1">
    <citation type="submission" date="2023-06" db="EMBL/GenBank/DDBJ databases">
        <title>Genome-scale phylogeny and comparative genomics of the fungal order Sordariales.</title>
        <authorList>
            <consortium name="Lawrence Berkeley National Laboratory"/>
            <person name="Hensen N."/>
            <person name="Bonometti L."/>
            <person name="Westerberg I."/>
            <person name="Brannstrom I.O."/>
            <person name="Guillou S."/>
            <person name="Cros-Aarteil S."/>
            <person name="Calhoun S."/>
            <person name="Haridas S."/>
            <person name="Kuo A."/>
            <person name="Mondo S."/>
            <person name="Pangilinan J."/>
            <person name="Riley R."/>
            <person name="LaButti K."/>
            <person name="Andreopoulos B."/>
            <person name="Lipzen A."/>
            <person name="Chen C."/>
            <person name="Yanf M."/>
            <person name="Daum C."/>
            <person name="Ng V."/>
            <person name="Clum A."/>
            <person name="Steindorff A."/>
            <person name="Ohm R."/>
            <person name="Martin F."/>
            <person name="Silar P."/>
            <person name="Natvig D."/>
            <person name="Lalanne C."/>
            <person name="Gautier V."/>
            <person name="Ament-velasquez S.L."/>
            <person name="Kruys A."/>
            <person name="Hutchinson M.I."/>
            <person name="Powell A.J."/>
            <person name="Barry K."/>
            <person name="Miller A.N."/>
            <person name="Grigoriev I.V."/>
            <person name="Debuchy R."/>
            <person name="Gladieux P."/>
            <person name="Thoren M.H."/>
            <person name="Johannesson H."/>
        </authorList>
    </citation>
    <scope>NUCLEOTIDE SEQUENCE</scope>
    <source>
        <strain evidence="5">SMH3187-1</strain>
    </source>
</reference>
<evidence type="ECO:0000256" key="3">
    <source>
        <dbReference type="SAM" id="MobiDB-lite"/>
    </source>
</evidence>
<dbReference type="GO" id="GO:0003700">
    <property type="term" value="F:DNA-binding transcription factor activity"/>
    <property type="evidence" value="ECO:0007669"/>
    <property type="project" value="UniProtKB-UniRule"/>
</dbReference>
<dbReference type="Pfam" id="PF05224">
    <property type="entry name" value="NDT80_PhoG"/>
    <property type="match status" value="1"/>
</dbReference>
<dbReference type="SUPFAM" id="SSF49417">
    <property type="entry name" value="p53-like transcription factors"/>
    <property type="match status" value="1"/>
</dbReference>
<evidence type="ECO:0000256" key="1">
    <source>
        <dbReference type="ARBA" id="ARBA00023125"/>
    </source>
</evidence>
<organism evidence="5 6">
    <name type="scientific">Schizothecium vesticola</name>
    <dbReference type="NCBI Taxonomy" id="314040"/>
    <lineage>
        <taxon>Eukaryota</taxon>
        <taxon>Fungi</taxon>
        <taxon>Dikarya</taxon>
        <taxon>Ascomycota</taxon>
        <taxon>Pezizomycotina</taxon>
        <taxon>Sordariomycetes</taxon>
        <taxon>Sordariomycetidae</taxon>
        <taxon>Sordariales</taxon>
        <taxon>Schizotheciaceae</taxon>
        <taxon>Schizothecium</taxon>
    </lineage>
</organism>
<dbReference type="GO" id="GO:0051321">
    <property type="term" value="P:meiotic cell cycle"/>
    <property type="evidence" value="ECO:0007669"/>
    <property type="project" value="TreeGrafter"/>
</dbReference>
<evidence type="ECO:0000259" key="4">
    <source>
        <dbReference type="PROSITE" id="PS51517"/>
    </source>
</evidence>
<dbReference type="GO" id="GO:0003677">
    <property type="term" value="F:DNA binding"/>
    <property type="evidence" value="ECO:0007669"/>
    <property type="project" value="UniProtKB-KW"/>
</dbReference>
<comment type="caution">
    <text evidence="5">The sequence shown here is derived from an EMBL/GenBank/DDBJ whole genome shotgun (WGS) entry which is preliminary data.</text>
</comment>
<feature type="domain" description="NDT80" evidence="4">
    <location>
        <begin position="385"/>
        <end position="654"/>
    </location>
</feature>
<feature type="region of interest" description="Disordered" evidence="3">
    <location>
        <begin position="242"/>
        <end position="264"/>
    </location>
</feature>
<keyword evidence="1 2" id="KW-0238">DNA-binding</keyword>
<feature type="compositionally biased region" description="Low complexity" evidence="3">
    <location>
        <begin position="653"/>
        <end position="674"/>
    </location>
</feature>
<dbReference type="AlphaFoldDB" id="A0AA40F8Q7"/>
<dbReference type="InterPro" id="IPR052605">
    <property type="entry name" value="Fungal_trans_regulator"/>
</dbReference>
<sequence>MSDFDDDEDTEATSRGSQTPESTRSSMNLDSEPFGSSFVDGDGSAVSLVSIDDKLQRHADLEEPSRADENNRTDSKKPKFTSALPPEDLVCVGHPAFALNSDVYDSVFIHIGIDLAAELGVTETRLRQEAIPLEEVDEHIEASPRDTAIQATITDGGTATGTLSGTPSFLRLPNALDFLEVYVAKMDMPLTVGDCGSWIRDVATGKIFGHVVAGSPTTGLTIIMPANKSFLYARDALKRARIGPAQRRASQKSEDPRDSSPPSSILQLHAVGLEETNTGSSVSERHRAILASFLDAHHGPDSDQDAEVVEVVDSDDETLVALIDNQTDTLDGQSQGQTGDINRRMINTSGPGMAHAPRTTTLPHPGSQLTTRDLYSSAMPDHHLPRSPPYPAIRRHPLSSPIPSPISYSIDTGYGSKSQQNIPPLNPIVPLGHLSYNNQAQTPIKVEINGIIDKGFFLADNEWTCYRRNYFSCMCSYSISPPAHPNTAIQFLRVGEQQPYPVYGFAMCISAVVADNDNLAIELVQHTPKLDEGPIVKPGKVRLSPKPPQTSHHPINNLYTNSSRNLGSSRGYDQGFGQTQSNLINEHTFERVQFKQATANNEKRRALQEYYHLIVELWADTSTQGSDPYVRVAYRKWAKMIVRGRSPGHYQSGRRASSSSGPGVSGGSTTTAVATATRPYRADLTQPILPKKVGLVSLTTWQQRSSPR</sequence>
<feature type="compositionally biased region" description="Polar residues" evidence="3">
    <location>
        <begin position="13"/>
        <end position="29"/>
    </location>
</feature>
<evidence type="ECO:0000256" key="2">
    <source>
        <dbReference type="PROSITE-ProRule" id="PRU00850"/>
    </source>
</evidence>
<dbReference type="InterPro" id="IPR008967">
    <property type="entry name" value="p53-like_TF_DNA-bd_sf"/>
</dbReference>
<dbReference type="PANTHER" id="PTHR35144:SF2">
    <property type="entry name" value="MEIOSIS-SPECIFIC TRANSCRIPTION FACTOR NDT80"/>
    <property type="match status" value="1"/>
</dbReference>
<proteinExistence type="predicted"/>
<dbReference type="InterPro" id="IPR024061">
    <property type="entry name" value="NDT80_DNA-bd_dom"/>
</dbReference>
<accession>A0AA40F8Q7</accession>
<feature type="region of interest" description="Disordered" evidence="3">
    <location>
        <begin position="646"/>
        <end position="674"/>
    </location>
</feature>
<dbReference type="GO" id="GO:0045944">
    <property type="term" value="P:positive regulation of transcription by RNA polymerase II"/>
    <property type="evidence" value="ECO:0007669"/>
    <property type="project" value="TreeGrafter"/>
</dbReference>
<feature type="region of interest" description="Disordered" evidence="3">
    <location>
        <begin position="56"/>
        <end position="84"/>
    </location>
</feature>
<feature type="DNA-binding region" description="NDT80" evidence="2">
    <location>
        <begin position="385"/>
        <end position="654"/>
    </location>
</feature>
<keyword evidence="6" id="KW-1185">Reference proteome</keyword>